<dbReference type="InterPro" id="IPR021848">
    <property type="entry name" value="HODM_asu-like"/>
</dbReference>
<keyword evidence="2" id="KW-1185">Reference proteome</keyword>
<proteinExistence type="predicted"/>
<gene>
    <name evidence="1" type="ORF">FB567DRAFT_31896</name>
</gene>
<comment type="caution">
    <text evidence="1">The sequence shown here is derived from an EMBL/GenBank/DDBJ whole genome shotgun (WGS) entry which is preliminary data.</text>
</comment>
<dbReference type="AlphaFoldDB" id="A0A8K0RIB3"/>
<dbReference type="EMBL" id="JAGMVJ010000001">
    <property type="protein sequence ID" value="KAH7095525.1"/>
    <property type="molecule type" value="Genomic_DNA"/>
</dbReference>
<dbReference type="Proteomes" id="UP000813461">
    <property type="component" value="Unassembled WGS sequence"/>
</dbReference>
<protein>
    <recommendedName>
        <fullName evidence="3">DUF3445 domain-containing protein</fullName>
    </recommendedName>
</protein>
<accession>A0A8K0RIB3</accession>
<evidence type="ECO:0000313" key="1">
    <source>
        <dbReference type="EMBL" id="KAH7095525.1"/>
    </source>
</evidence>
<sequence>MGIRKMDWNEWIEMDSNFVRYHDAKVAELKKDVNSRVQYVDNEVTRTACHEVLDELTQYLTHRYPQVFQLQDGIIHNTVMGEKFSYPAATPREAMVTAAKLVQDDLIIMVENDDGHYHTDGGAVCLPGFWRLTEKFRMSLDELHIEAGVPHYQEKLQKAMNRFFKNMTVDKPVIRNNYFIQLDDGLAWSHRMGDQNANTVASWATANSNGLTVKDIHFRSERQSLRRLPKSKALLFTVRTYFEPVTVIAQEPHVPGRLAEAIRSWDDTVSHYKGRSHWEGLLLPYLDEMHQKQVESGVLEGRQEDEFPF</sequence>
<dbReference type="Pfam" id="PF11927">
    <property type="entry name" value="HODM_asu-like"/>
    <property type="match status" value="1"/>
</dbReference>
<evidence type="ECO:0008006" key="3">
    <source>
        <dbReference type="Google" id="ProtNLM"/>
    </source>
</evidence>
<reference evidence="1" key="1">
    <citation type="journal article" date="2021" name="Nat. Commun.">
        <title>Genetic determinants of endophytism in the Arabidopsis root mycobiome.</title>
        <authorList>
            <person name="Mesny F."/>
            <person name="Miyauchi S."/>
            <person name="Thiergart T."/>
            <person name="Pickel B."/>
            <person name="Atanasova L."/>
            <person name="Karlsson M."/>
            <person name="Huettel B."/>
            <person name="Barry K.W."/>
            <person name="Haridas S."/>
            <person name="Chen C."/>
            <person name="Bauer D."/>
            <person name="Andreopoulos W."/>
            <person name="Pangilinan J."/>
            <person name="LaButti K."/>
            <person name="Riley R."/>
            <person name="Lipzen A."/>
            <person name="Clum A."/>
            <person name="Drula E."/>
            <person name="Henrissat B."/>
            <person name="Kohler A."/>
            <person name="Grigoriev I.V."/>
            <person name="Martin F.M."/>
            <person name="Hacquard S."/>
        </authorList>
    </citation>
    <scope>NUCLEOTIDE SEQUENCE</scope>
    <source>
        <strain evidence="1">MPI-SDFR-AT-0120</strain>
    </source>
</reference>
<evidence type="ECO:0000313" key="2">
    <source>
        <dbReference type="Proteomes" id="UP000813461"/>
    </source>
</evidence>
<dbReference type="OrthoDB" id="497541at2759"/>
<name>A0A8K0RIB3_9PLEO</name>
<organism evidence="1 2">
    <name type="scientific">Paraphoma chrysanthemicola</name>
    <dbReference type="NCBI Taxonomy" id="798071"/>
    <lineage>
        <taxon>Eukaryota</taxon>
        <taxon>Fungi</taxon>
        <taxon>Dikarya</taxon>
        <taxon>Ascomycota</taxon>
        <taxon>Pezizomycotina</taxon>
        <taxon>Dothideomycetes</taxon>
        <taxon>Pleosporomycetidae</taxon>
        <taxon>Pleosporales</taxon>
        <taxon>Pleosporineae</taxon>
        <taxon>Phaeosphaeriaceae</taxon>
        <taxon>Paraphoma</taxon>
    </lineage>
</organism>